<feature type="transmembrane region" description="Helical" evidence="8">
    <location>
        <begin position="97"/>
        <end position="117"/>
    </location>
</feature>
<evidence type="ECO:0000256" key="1">
    <source>
        <dbReference type="ARBA" id="ARBA00004651"/>
    </source>
</evidence>
<feature type="transmembrane region" description="Helical" evidence="8">
    <location>
        <begin position="147"/>
        <end position="167"/>
    </location>
</feature>
<dbReference type="Proteomes" id="UP000243688">
    <property type="component" value="Unassembled WGS sequence"/>
</dbReference>
<keyword evidence="7 8" id="KW-0472">Membrane</keyword>
<comment type="subcellular location">
    <subcellularLocation>
        <location evidence="1 8">Cell membrane</location>
        <topology evidence="1 8">Multi-pass membrane protein</topology>
    </subcellularLocation>
</comment>
<evidence type="ECO:0000256" key="3">
    <source>
        <dbReference type="ARBA" id="ARBA00022448"/>
    </source>
</evidence>
<dbReference type="CDD" id="cd06261">
    <property type="entry name" value="TM_PBP2"/>
    <property type="match status" value="1"/>
</dbReference>
<reference evidence="10 11" key="1">
    <citation type="submission" date="2016-12" db="EMBL/GenBank/DDBJ databases">
        <title>Candidatus Reconcilibacillus cellulovorans genome.</title>
        <authorList>
            <person name="Kolinko S."/>
            <person name="Wu Y.-W."/>
            <person name="Tachea F."/>
            <person name="Denzel E."/>
            <person name="Hiras J."/>
            <person name="Baecker N."/>
            <person name="Chan L.J."/>
            <person name="Eichorst S.A."/>
            <person name="Frey D."/>
            <person name="Adams P.D."/>
            <person name="Pray T."/>
            <person name="Tanjore D."/>
            <person name="Petzold C.J."/>
            <person name="Gladden J.M."/>
            <person name="Simmons B.A."/>
            <person name="Singer S.W."/>
        </authorList>
    </citation>
    <scope>NUCLEOTIDE SEQUENCE [LARGE SCALE GENOMIC DNA]</scope>
    <source>
        <strain evidence="10">JTherm</strain>
    </source>
</reference>
<keyword evidence="6 8" id="KW-1133">Transmembrane helix</keyword>
<keyword evidence="3 8" id="KW-0813">Transport</keyword>
<dbReference type="EMBL" id="MOXJ01000019">
    <property type="protein sequence ID" value="PDO10131.1"/>
    <property type="molecule type" value="Genomic_DNA"/>
</dbReference>
<comment type="caution">
    <text evidence="10">The sequence shown here is derived from an EMBL/GenBank/DDBJ whole genome shotgun (WGS) entry which is preliminary data.</text>
</comment>
<dbReference type="GO" id="GO:0055085">
    <property type="term" value="P:transmembrane transport"/>
    <property type="evidence" value="ECO:0007669"/>
    <property type="project" value="InterPro"/>
</dbReference>
<dbReference type="PROSITE" id="PS50928">
    <property type="entry name" value="ABC_TM1"/>
    <property type="match status" value="1"/>
</dbReference>
<dbReference type="AlphaFoldDB" id="A0A2A6DZB3"/>
<evidence type="ECO:0000259" key="9">
    <source>
        <dbReference type="PROSITE" id="PS50928"/>
    </source>
</evidence>
<evidence type="ECO:0000256" key="7">
    <source>
        <dbReference type="ARBA" id="ARBA00023136"/>
    </source>
</evidence>
<evidence type="ECO:0000256" key="5">
    <source>
        <dbReference type="ARBA" id="ARBA00022692"/>
    </source>
</evidence>
<evidence type="ECO:0000256" key="4">
    <source>
        <dbReference type="ARBA" id="ARBA00022475"/>
    </source>
</evidence>
<evidence type="ECO:0000256" key="8">
    <source>
        <dbReference type="RuleBase" id="RU363032"/>
    </source>
</evidence>
<organism evidence="10 11">
    <name type="scientific">Candidatus Reconcilbacillus cellulovorans</name>
    <dbReference type="NCBI Taxonomy" id="1906605"/>
    <lineage>
        <taxon>Bacteria</taxon>
        <taxon>Bacillati</taxon>
        <taxon>Bacillota</taxon>
        <taxon>Bacilli</taxon>
        <taxon>Bacillales</taxon>
        <taxon>Paenibacillaceae</taxon>
        <taxon>Candidatus Reconcilbacillus</taxon>
    </lineage>
</organism>
<gene>
    <name evidence="10" type="ORF">BLM47_08855</name>
</gene>
<dbReference type="PANTHER" id="PTHR42929:SF1">
    <property type="entry name" value="INNER MEMBRANE ABC TRANSPORTER PERMEASE PROTEIN YDCU-RELATED"/>
    <property type="match status" value="1"/>
</dbReference>
<dbReference type="Pfam" id="PF00528">
    <property type="entry name" value="BPD_transp_1"/>
    <property type="match status" value="1"/>
</dbReference>
<dbReference type="SUPFAM" id="SSF161098">
    <property type="entry name" value="MetI-like"/>
    <property type="match status" value="1"/>
</dbReference>
<feature type="transmembrane region" description="Helical" evidence="8">
    <location>
        <begin position="246"/>
        <end position="268"/>
    </location>
</feature>
<dbReference type="InterPro" id="IPR000515">
    <property type="entry name" value="MetI-like"/>
</dbReference>
<feature type="transmembrane region" description="Helical" evidence="8">
    <location>
        <begin position="198"/>
        <end position="226"/>
    </location>
</feature>
<evidence type="ECO:0000256" key="2">
    <source>
        <dbReference type="ARBA" id="ARBA00007069"/>
    </source>
</evidence>
<dbReference type="InterPro" id="IPR035906">
    <property type="entry name" value="MetI-like_sf"/>
</dbReference>
<feature type="transmembrane region" description="Helical" evidence="8">
    <location>
        <begin position="56"/>
        <end position="85"/>
    </location>
</feature>
<proteinExistence type="inferred from homology"/>
<evidence type="ECO:0000256" key="6">
    <source>
        <dbReference type="ARBA" id="ARBA00022989"/>
    </source>
</evidence>
<keyword evidence="5 8" id="KW-0812">Transmembrane</keyword>
<feature type="domain" description="ABC transmembrane type-1" evidence="9">
    <location>
        <begin position="61"/>
        <end position="269"/>
    </location>
</feature>
<keyword evidence="4" id="KW-1003">Cell membrane</keyword>
<dbReference type="PANTHER" id="PTHR42929">
    <property type="entry name" value="INNER MEMBRANE ABC TRANSPORTER PERMEASE PROTEIN YDCU-RELATED-RELATED"/>
    <property type="match status" value="1"/>
</dbReference>
<sequence>MRGPVWLLWPGLAYLAFFLWAPTALVVAVSFARRDAYGAVRWEWNADNYARMLDPLYLRIFAESAGLAALCTLICLAVGYPLAYYISIQDKQRQRRWLFAVMMPFWINFLVRTYGWILLLQNQGVVNTALRQLGWIERPLSLMYNPGAVLVGFVYTLLPFMILPIYVSLEQIDRKLFDAAADLGASPVRRFRHVTFPLTLPGTVAGCALVFVSALGLFVVSDLLGGSKTMLWSNLIQNQFLSARDWPFGAALSAAMMLFSAAVVFAGYRLARVRLGEGGIG</sequence>
<dbReference type="Gene3D" id="1.10.3720.10">
    <property type="entry name" value="MetI-like"/>
    <property type="match status" value="1"/>
</dbReference>
<protein>
    <submittedName>
        <fullName evidence="10">ABC transporter permease</fullName>
    </submittedName>
</protein>
<name>A0A2A6DZB3_9BACL</name>
<dbReference type="GO" id="GO:0005886">
    <property type="term" value="C:plasma membrane"/>
    <property type="evidence" value="ECO:0007669"/>
    <property type="project" value="UniProtKB-SubCell"/>
</dbReference>
<evidence type="ECO:0000313" key="10">
    <source>
        <dbReference type="EMBL" id="PDO10131.1"/>
    </source>
</evidence>
<comment type="similarity">
    <text evidence="2">Belongs to the binding-protein-dependent transport system permease family. CysTW subfamily.</text>
</comment>
<accession>A0A2A6DZB3</accession>
<evidence type="ECO:0000313" key="11">
    <source>
        <dbReference type="Proteomes" id="UP000243688"/>
    </source>
</evidence>